<dbReference type="PROSITE" id="PS50206">
    <property type="entry name" value="RHODANESE_3"/>
    <property type="match status" value="1"/>
</dbReference>
<comment type="similarity">
    <text evidence="4 19">In the C-terminal section; belongs to the NnrD/CARKD family.</text>
</comment>
<evidence type="ECO:0000313" key="23">
    <source>
        <dbReference type="EMBL" id="MCG5029903.1"/>
    </source>
</evidence>
<feature type="binding site" evidence="18">
    <location>
        <position position="58"/>
    </location>
    <ligand>
        <name>K(+)</name>
        <dbReference type="ChEBI" id="CHEBI:29103"/>
    </ligand>
</feature>
<dbReference type="Gene3D" id="3.40.50.10260">
    <property type="entry name" value="YjeF N-terminal domain"/>
    <property type="match status" value="1"/>
</dbReference>
<dbReference type="Gene3D" id="3.40.1190.20">
    <property type="match status" value="1"/>
</dbReference>
<feature type="binding site" evidence="18">
    <location>
        <position position="153"/>
    </location>
    <ligand>
        <name>(6S)-NADPHX</name>
        <dbReference type="ChEBI" id="CHEBI:64076"/>
    </ligand>
</feature>
<dbReference type="SUPFAM" id="SSF64153">
    <property type="entry name" value="YjeF N-terminal domain-like"/>
    <property type="match status" value="1"/>
</dbReference>
<comment type="catalytic activity">
    <reaction evidence="1 18 19">
        <text>(6R)-NADHX = (6S)-NADHX</text>
        <dbReference type="Rhea" id="RHEA:32215"/>
        <dbReference type="ChEBI" id="CHEBI:64074"/>
        <dbReference type="ChEBI" id="CHEBI:64075"/>
        <dbReference type="EC" id="5.1.99.6"/>
    </reaction>
</comment>
<evidence type="ECO:0000256" key="9">
    <source>
        <dbReference type="ARBA" id="ARBA00022958"/>
    </source>
</evidence>
<evidence type="ECO:0000256" key="1">
    <source>
        <dbReference type="ARBA" id="ARBA00000013"/>
    </source>
</evidence>
<dbReference type="PIRSF" id="PIRSF017184">
    <property type="entry name" value="Nnr"/>
    <property type="match status" value="1"/>
</dbReference>
<evidence type="ECO:0000256" key="15">
    <source>
        <dbReference type="ARBA" id="ARBA00048238"/>
    </source>
</evidence>
<dbReference type="EMBL" id="JAKNCT010000001">
    <property type="protein sequence ID" value="MCG5029903.1"/>
    <property type="molecule type" value="Genomic_DNA"/>
</dbReference>
<feature type="binding site" evidence="18">
    <location>
        <position position="156"/>
    </location>
    <ligand>
        <name>K(+)</name>
        <dbReference type="ChEBI" id="CHEBI:29103"/>
    </ligand>
</feature>
<keyword evidence="8 17" id="KW-0521">NADP</keyword>
<gene>
    <name evidence="18" type="primary">nnrE</name>
    <name evidence="17" type="synonym">nnrD</name>
    <name evidence="23" type="ORF">MAF45_00320</name>
</gene>
<feature type="binding site" evidence="17">
    <location>
        <position position="252"/>
    </location>
    <ligand>
        <name>(6S)-NADPHX</name>
        <dbReference type="ChEBI" id="CHEBI:64076"/>
    </ligand>
</feature>
<evidence type="ECO:0000259" key="20">
    <source>
        <dbReference type="PROSITE" id="PS50206"/>
    </source>
</evidence>
<reference evidence="23 24" key="1">
    <citation type="submission" date="2022-02" db="EMBL/GenBank/DDBJ databases">
        <title>Mesosutterella porci, a novel member of the family Sutterellaceae from pig feces.</title>
        <authorList>
            <person name="Wylensek D."/>
            <person name="Clavel T."/>
        </authorList>
    </citation>
    <scope>NUCLEOTIDE SEQUENCE [LARGE SCALE GENOMIC DNA]</scope>
    <source>
        <strain evidence="24">oilRF-744-wt-GAM-9</strain>
    </source>
</reference>
<dbReference type="NCBIfam" id="TIGR00196">
    <property type="entry name" value="yjeF_cterm"/>
    <property type="match status" value="1"/>
</dbReference>
<name>A0ABS9MPF1_9BURK</name>
<comment type="similarity">
    <text evidence="3 19">In the N-terminal section; belongs to the NnrE/AIBP family.</text>
</comment>
<dbReference type="InterPro" id="IPR004443">
    <property type="entry name" value="YjeF_N_dom"/>
</dbReference>
<dbReference type="InterPro" id="IPR036652">
    <property type="entry name" value="YjeF_N_dom_sf"/>
</dbReference>
<dbReference type="HAMAP" id="MF_01966">
    <property type="entry name" value="NADHX_epimerase"/>
    <property type="match status" value="1"/>
</dbReference>
<feature type="binding site" evidence="17">
    <location>
        <begin position="398"/>
        <end position="402"/>
    </location>
    <ligand>
        <name>AMP</name>
        <dbReference type="ChEBI" id="CHEBI:456215"/>
    </ligand>
</feature>
<dbReference type="Proteomes" id="UP001297600">
    <property type="component" value="Unassembled WGS sequence"/>
</dbReference>
<feature type="binding site" evidence="17">
    <location>
        <position position="427"/>
    </location>
    <ligand>
        <name>AMP</name>
        <dbReference type="ChEBI" id="CHEBI:456215"/>
    </ligand>
</feature>
<feature type="domain" description="YjeF N-terminal" evidence="22">
    <location>
        <begin position="5"/>
        <end position="212"/>
    </location>
</feature>
<evidence type="ECO:0000256" key="12">
    <source>
        <dbReference type="ARBA" id="ARBA00023239"/>
    </source>
</evidence>
<evidence type="ECO:0000259" key="21">
    <source>
        <dbReference type="PROSITE" id="PS51383"/>
    </source>
</evidence>
<dbReference type="RefSeq" id="WP_237977559.1">
    <property type="nucleotide sequence ID" value="NZ_JAKNCT010000001.1"/>
</dbReference>
<evidence type="ECO:0000256" key="11">
    <source>
        <dbReference type="ARBA" id="ARBA00023235"/>
    </source>
</evidence>
<evidence type="ECO:0000256" key="3">
    <source>
        <dbReference type="ARBA" id="ARBA00006001"/>
    </source>
</evidence>
<evidence type="ECO:0000313" key="24">
    <source>
        <dbReference type="Proteomes" id="UP001297600"/>
    </source>
</evidence>
<feature type="domain" description="Rhodanese" evidence="20">
    <location>
        <begin position="33"/>
        <end position="107"/>
    </location>
</feature>
<comment type="caution">
    <text evidence="23">The sequence shown here is derived from an EMBL/GenBank/DDBJ whole genome shotgun (WGS) entry which is preliminary data.</text>
</comment>
<dbReference type="InterPro" id="IPR000631">
    <property type="entry name" value="CARKD"/>
</dbReference>
<evidence type="ECO:0000256" key="17">
    <source>
        <dbReference type="HAMAP-Rule" id="MF_01965"/>
    </source>
</evidence>
<dbReference type="InterPro" id="IPR030677">
    <property type="entry name" value="Nnr"/>
</dbReference>
<evidence type="ECO:0000256" key="10">
    <source>
        <dbReference type="ARBA" id="ARBA00023027"/>
    </source>
</evidence>
<dbReference type="EC" id="5.1.99.6" evidence="19"/>
<keyword evidence="7 17" id="KW-0067">ATP-binding</keyword>
<accession>A0ABS9MPF1</accession>
<comment type="catalytic activity">
    <reaction evidence="16 17 19">
        <text>(6S)-NADPHX + ADP = AMP + phosphate + NADPH + H(+)</text>
        <dbReference type="Rhea" id="RHEA:32235"/>
        <dbReference type="ChEBI" id="CHEBI:15378"/>
        <dbReference type="ChEBI" id="CHEBI:43474"/>
        <dbReference type="ChEBI" id="CHEBI:57783"/>
        <dbReference type="ChEBI" id="CHEBI:64076"/>
        <dbReference type="ChEBI" id="CHEBI:456215"/>
        <dbReference type="ChEBI" id="CHEBI:456216"/>
        <dbReference type="EC" id="4.2.1.136"/>
    </reaction>
</comment>
<evidence type="ECO:0000256" key="2">
    <source>
        <dbReference type="ARBA" id="ARBA00000909"/>
    </source>
</evidence>
<comment type="cofactor">
    <cofactor evidence="17">
        <name>Mg(2+)</name>
        <dbReference type="ChEBI" id="CHEBI:18420"/>
    </cofactor>
</comment>
<feature type="binding site" evidence="17">
    <location>
        <position position="428"/>
    </location>
    <ligand>
        <name>(6S)-NADPHX</name>
        <dbReference type="ChEBI" id="CHEBI:64076"/>
    </ligand>
</feature>
<dbReference type="CDD" id="cd01171">
    <property type="entry name" value="YXKO-related"/>
    <property type="match status" value="1"/>
</dbReference>
<comment type="subunit">
    <text evidence="17">Homotetramer.</text>
</comment>
<evidence type="ECO:0000256" key="19">
    <source>
        <dbReference type="PIRNR" id="PIRNR017184"/>
    </source>
</evidence>
<comment type="catalytic activity">
    <reaction evidence="15 17 19">
        <text>(6S)-NADHX + ADP = AMP + phosphate + NADH + H(+)</text>
        <dbReference type="Rhea" id="RHEA:32223"/>
        <dbReference type="ChEBI" id="CHEBI:15378"/>
        <dbReference type="ChEBI" id="CHEBI:43474"/>
        <dbReference type="ChEBI" id="CHEBI:57945"/>
        <dbReference type="ChEBI" id="CHEBI:64074"/>
        <dbReference type="ChEBI" id="CHEBI:456215"/>
        <dbReference type="ChEBI" id="CHEBI:456216"/>
        <dbReference type="EC" id="4.2.1.136"/>
    </reaction>
</comment>
<feature type="binding site" evidence="18">
    <location>
        <begin position="124"/>
        <end position="130"/>
    </location>
    <ligand>
        <name>(6S)-NADPHX</name>
        <dbReference type="ChEBI" id="CHEBI:64076"/>
    </ligand>
</feature>
<keyword evidence="12 17" id="KW-0456">Lyase</keyword>
<dbReference type="PANTHER" id="PTHR12592:SF0">
    <property type="entry name" value="ATP-DEPENDENT (S)-NAD(P)H-HYDRATE DEHYDRATASE"/>
    <property type="match status" value="1"/>
</dbReference>
<organism evidence="23 24">
    <name type="scientific">Mesosutterella porci</name>
    <dbReference type="NCBI Taxonomy" id="2915351"/>
    <lineage>
        <taxon>Bacteria</taxon>
        <taxon>Pseudomonadati</taxon>
        <taxon>Pseudomonadota</taxon>
        <taxon>Betaproteobacteria</taxon>
        <taxon>Burkholderiales</taxon>
        <taxon>Sutterellaceae</taxon>
        <taxon>Mesosutterella</taxon>
    </lineage>
</organism>
<evidence type="ECO:0000256" key="14">
    <source>
        <dbReference type="ARBA" id="ARBA00025153"/>
    </source>
</evidence>
<comment type="similarity">
    <text evidence="18">Belongs to the NnrE/AIBP family.</text>
</comment>
<dbReference type="InterPro" id="IPR017953">
    <property type="entry name" value="Carbohydrate_kinase_pred_CS"/>
</dbReference>
<dbReference type="HAMAP" id="MF_01965">
    <property type="entry name" value="NADHX_dehydratase"/>
    <property type="match status" value="1"/>
</dbReference>
<comment type="function">
    <text evidence="17">Catalyzes the dehydration of the S-form of NAD(P)HX at the expense of ADP, which is converted to AMP. Together with NAD(P)HX epimerase, which catalyzes the epimerization of the S- and R-forms, the enzyme allows the repair of both epimers of NAD(P)HX, a damaged form of NAD(P)H that is a result of enzymatic or heat-dependent hydration.</text>
</comment>
<proteinExistence type="inferred from homology"/>
<feature type="binding site" evidence="17">
    <location>
        <position position="361"/>
    </location>
    <ligand>
        <name>(6S)-NADPHX</name>
        <dbReference type="ChEBI" id="CHEBI:64076"/>
    </ligand>
</feature>
<keyword evidence="5 18" id="KW-0479">Metal-binding</keyword>
<dbReference type="InterPro" id="IPR001763">
    <property type="entry name" value="Rhodanese-like_dom"/>
</dbReference>
<feature type="binding site" evidence="18">
    <location>
        <begin position="57"/>
        <end position="61"/>
    </location>
    <ligand>
        <name>(6S)-NADPHX</name>
        <dbReference type="ChEBI" id="CHEBI:64076"/>
    </ligand>
</feature>
<feature type="binding site" evidence="18">
    <location>
        <position position="120"/>
    </location>
    <ligand>
        <name>K(+)</name>
        <dbReference type="ChEBI" id="CHEBI:29103"/>
    </ligand>
</feature>
<evidence type="ECO:0000259" key="22">
    <source>
        <dbReference type="PROSITE" id="PS51385"/>
    </source>
</evidence>
<feature type="binding site" evidence="17">
    <location>
        <position position="307"/>
    </location>
    <ligand>
        <name>(6S)-NADPHX</name>
        <dbReference type="ChEBI" id="CHEBI:64076"/>
    </ligand>
</feature>
<dbReference type="PROSITE" id="PS01050">
    <property type="entry name" value="YJEF_C_2"/>
    <property type="match status" value="1"/>
</dbReference>
<sequence>MSITLLPLEDLSEVERRQASVLESNTLMERAGRDIADRLARELPEKGSVTILCGTGNNGGDGFTAARCLKARGYRVTCVMVGDEAPHAQEAKAAFEAWKRAGGAVVRDPETLPRADLVVDALLGVGGTGPLRGEMLDATIWYNVQNSLKVSIDVPTGLNAETGCWNGRIPGCSSDMTICLLSVHAGLLMNQGRDAAGHICLSELDVSIPLALTGIIDEDDFSHILEPRRHFCHKGTWGSLAVVGGSDGFLGAALMAARAGLRLGAGRVTLEFLAKDAPKVIPMSPELMIAPGKLDLPSFTTIVAGPGLGGDEEAVGRLAEAIECKETPLVIDAGGLRALAEHPELQDRLLGRRAGTVITPHPLEAARILKVKVDEVQANRIFWARELALQTNAVVVLKGTGTVVALRSGRAWVNPTGSAALATAGTGDVLAGMIGAFLAQGFDITSATLGAVWLHGAAAEAATMPIPADELSARAARALSMLRRAKLSWAEAKADPLDPFGSLALQPGQLVPAPVEMIGKVRH</sequence>
<keyword evidence="6 17" id="KW-0547">Nucleotide-binding</keyword>
<dbReference type="PANTHER" id="PTHR12592">
    <property type="entry name" value="ATP-DEPENDENT (S)-NAD(P)H-HYDRATE DEHYDRATASE FAMILY MEMBER"/>
    <property type="match status" value="1"/>
</dbReference>
<comment type="caution">
    <text evidence="18">Lacks conserved residue(s) required for the propagation of feature annotation.</text>
</comment>
<evidence type="ECO:0000256" key="13">
    <source>
        <dbReference type="ARBA" id="ARBA00023268"/>
    </source>
</evidence>
<dbReference type="Pfam" id="PF03853">
    <property type="entry name" value="YjeF_N"/>
    <property type="match status" value="1"/>
</dbReference>
<evidence type="ECO:0000256" key="5">
    <source>
        <dbReference type="ARBA" id="ARBA00022723"/>
    </source>
</evidence>
<comment type="similarity">
    <text evidence="17">Belongs to the NnrD/CARKD family.</text>
</comment>
<keyword evidence="24" id="KW-1185">Reference proteome</keyword>
<dbReference type="NCBIfam" id="TIGR00197">
    <property type="entry name" value="yjeF_nterm"/>
    <property type="match status" value="1"/>
</dbReference>
<dbReference type="EC" id="4.2.1.136" evidence="19"/>
<comment type="cofactor">
    <cofactor evidence="18 19">
        <name>K(+)</name>
        <dbReference type="ChEBI" id="CHEBI:29103"/>
    </cofactor>
    <text evidence="18 19">Binds 1 potassium ion per subunit.</text>
</comment>
<dbReference type="SUPFAM" id="SSF53613">
    <property type="entry name" value="Ribokinase-like"/>
    <property type="match status" value="1"/>
</dbReference>
<comment type="catalytic activity">
    <reaction evidence="2 18 19">
        <text>(6R)-NADPHX = (6S)-NADPHX</text>
        <dbReference type="Rhea" id="RHEA:32227"/>
        <dbReference type="ChEBI" id="CHEBI:64076"/>
        <dbReference type="ChEBI" id="CHEBI:64077"/>
        <dbReference type="EC" id="5.1.99.6"/>
    </reaction>
</comment>
<dbReference type="PROSITE" id="PS51383">
    <property type="entry name" value="YJEF_C_3"/>
    <property type="match status" value="1"/>
</dbReference>
<comment type="function">
    <text evidence="14 19">Bifunctional enzyme that catalyzes the epimerization of the S- and R-forms of NAD(P)HX and the dehydration of the S-form of NAD(P)HX at the expense of ADP, which is converted to AMP. This allows the repair of both epimers of NAD(P)HX, a damaged form of NAD(P)H that is a result of enzymatic or heat-dependent hydration.</text>
</comment>
<keyword evidence="10 17" id="KW-0520">NAD</keyword>
<evidence type="ECO:0000256" key="4">
    <source>
        <dbReference type="ARBA" id="ARBA00009524"/>
    </source>
</evidence>
<dbReference type="PROSITE" id="PS51385">
    <property type="entry name" value="YJEF_N"/>
    <property type="match status" value="1"/>
</dbReference>
<dbReference type="Pfam" id="PF01256">
    <property type="entry name" value="Carb_kinase"/>
    <property type="match status" value="1"/>
</dbReference>
<protein>
    <recommendedName>
        <fullName evidence="19">Bifunctional NAD(P)H-hydrate repair enzyme</fullName>
    </recommendedName>
    <alternativeName>
        <fullName evidence="19">Nicotinamide nucleotide repair protein</fullName>
    </alternativeName>
    <domain>
        <recommendedName>
            <fullName evidence="19">ADP-dependent (S)-NAD(P)H-hydrate dehydratase</fullName>
            <ecNumber evidence="19">4.2.1.136</ecNumber>
        </recommendedName>
        <alternativeName>
            <fullName evidence="19">ADP-dependent NAD(P)HX dehydratase</fullName>
        </alternativeName>
    </domain>
    <domain>
        <recommendedName>
            <fullName evidence="19">NAD(P)H-hydrate epimerase</fullName>
            <ecNumber evidence="19">5.1.99.6</ecNumber>
        </recommendedName>
    </domain>
</protein>
<comment type="function">
    <text evidence="18">Catalyzes the epimerization of the S- and R-forms of NAD(P)HX, a damaged form of NAD(P)H that is a result of enzymatic or heat-dependent hydration. This is a prerequisite for the S-specific NAD(P)H-hydrate dehydratase to allow the repair of both epimers of NAD(P)HX.</text>
</comment>
<keyword evidence="13" id="KW-0511">Multifunctional enzyme</keyword>
<feature type="domain" description="YjeF C-terminal" evidence="21">
    <location>
        <begin position="217"/>
        <end position="482"/>
    </location>
</feature>
<dbReference type="InterPro" id="IPR029056">
    <property type="entry name" value="Ribokinase-like"/>
</dbReference>
<keyword evidence="9 18" id="KW-0630">Potassium</keyword>
<evidence type="ECO:0000256" key="8">
    <source>
        <dbReference type="ARBA" id="ARBA00022857"/>
    </source>
</evidence>
<evidence type="ECO:0000256" key="16">
    <source>
        <dbReference type="ARBA" id="ARBA00049209"/>
    </source>
</evidence>
<keyword evidence="11 18" id="KW-0413">Isomerase</keyword>
<evidence type="ECO:0000256" key="6">
    <source>
        <dbReference type="ARBA" id="ARBA00022741"/>
    </source>
</evidence>
<evidence type="ECO:0000256" key="7">
    <source>
        <dbReference type="ARBA" id="ARBA00022840"/>
    </source>
</evidence>
<evidence type="ECO:0000256" key="18">
    <source>
        <dbReference type="HAMAP-Rule" id="MF_01966"/>
    </source>
</evidence>